<dbReference type="SUPFAM" id="SSF53098">
    <property type="entry name" value="Ribonuclease H-like"/>
    <property type="match status" value="1"/>
</dbReference>
<accession>A0A9P6GYF5</accession>
<dbReference type="EMBL" id="SBJO01000171">
    <property type="protein sequence ID" value="KAF9762431.1"/>
    <property type="molecule type" value="Genomic_DNA"/>
</dbReference>
<comment type="caution">
    <text evidence="1">The sequence shown here is derived from an EMBL/GenBank/DDBJ whole genome shotgun (WGS) entry which is preliminary data.</text>
</comment>
<dbReference type="GO" id="GO:0003676">
    <property type="term" value="F:nucleic acid binding"/>
    <property type="evidence" value="ECO:0007669"/>
    <property type="project" value="InterPro"/>
</dbReference>
<evidence type="ECO:0000313" key="2">
    <source>
        <dbReference type="Proteomes" id="UP000740883"/>
    </source>
</evidence>
<dbReference type="InterPro" id="IPR036397">
    <property type="entry name" value="RNaseH_sf"/>
</dbReference>
<dbReference type="InterPro" id="IPR012337">
    <property type="entry name" value="RNaseH-like_sf"/>
</dbReference>
<gene>
    <name evidence="1" type="ORF">NGRA_2018</name>
</gene>
<evidence type="ECO:0000313" key="1">
    <source>
        <dbReference type="EMBL" id="KAF9762431.1"/>
    </source>
</evidence>
<keyword evidence="2" id="KW-1185">Reference proteome</keyword>
<sequence length="130" mass="15583">MSPNYNQNTDLNGYIFHRNTVGAVERVNQTLWNILKRLTEFGKSSWRKAVDKATYTTNISLNRAIGTYPYIIRWSKSPELEIDKELGLRALRYQRDLIIDRRNNNFKKYKKILKRVQFSLMFIITEETRY</sequence>
<dbReference type="AlphaFoldDB" id="A0A9P6GYF5"/>
<protein>
    <recommendedName>
        <fullName evidence="3">Pol polyprotein</fullName>
    </recommendedName>
</protein>
<evidence type="ECO:0008006" key="3">
    <source>
        <dbReference type="Google" id="ProtNLM"/>
    </source>
</evidence>
<dbReference type="OrthoDB" id="4369127at2759"/>
<organism evidence="1 2">
    <name type="scientific">Nosema granulosis</name>
    <dbReference type="NCBI Taxonomy" id="83296"/>
    <lineage>
        <taxon>Eukaryota</taxon>
        <taxon>Fungi</taxon>
        <taxon>Fungi incertae sedis</taxon>
        <taxon>Microsporidia</taxon>
        <taxon>Nosematidae</taxon>
        <taxon>Nosema</taxon>
    </lineage>
</organism>
<proteinExistence type="predicted"/>
<name>A0A9P6GYF5_9MICR</name>
<reference evidence="1 2" key="1">
    <citation type="journal article" date="2020" name="Genome Biol. Evol.">
        <title>Comparative genomics of strictly vertically transmitted, feminizing microsporidia endosymbionts of amphipod crustaceans.</title>
        <authorList>
            <person name="Cormier A."/>
            <person name="Chebbi M.A."/>
            <person name="Giraud I."/>
            <person name="Wattier R."/>
            <person name="Teixeira M."/>
            <person name="Gilbert C."/>
            <person name="Rigaud T."/>
            <person name="Cordaux R."/>
        </authorList>
    </citation>
    <scope>NUCLEOTIDE SEQUENCE [LARGE SCALE GENOMIC DNA]</scope>
    <source>
        <strain evidence="1 2">Ou3-Ou53</strain>
    </source>
</reference>
<dbReference type="Proteomes" id="UP000740883">
    <property type="component" value="Unassembled WGS sequence"/>
</dbReference>
<dbReference type="Gene3D" id="3.30.420.10">
    <property type="entry name" value="Ribonuclease H-like superfamily/Ribonuclease H"/>
    <property type="match status" value="1"/>
</dbReference>